<dbReference type="PROSITE" id="PS00455">
    <property type="entry name" value="AMP_BINDING"/>
    <property type="match status" value="1"/>
</dbReference>
<evidence type="ECO:0000256" key="4">
    <source>
        <dbReference type="ARBA" id="ARBA00022840"/>
    </source>
</evidence>
<dbReference type="NCBIfam" id="NF002937">
    <property type="entry name" value="PRK03584.1"/>
    <property type="match status" value="1"/>
</dbReference>
<dbReference type="Pfam" id="PF16177">
    <property type="entry name" value="ACAS_N"/>
    <property type="match status" value="1"/>
</dbReference>
<comment type="caution">
    <text evidence="8">The sequence shown here is derived from an EMBL/GenBank/DDBJ whole genome shotgun (WGS) entry which is preliminary data.</text>
</comment>
<evidence type="ECO:0000259" key="6">
    <source>
        <dbReference type="Pfam" id="PF13193"/>
    </source>
</evidence>
<dbReference type="NCBIfam" id="TIGR01217">
    <property type="entry name" value="ac_ac_CoA_syn"/>
    <property type="match status" value="1"/>
</dbReference>
<dbReference type="Gene3D" id="3.30.300.30">
    <property type="match status" value="1"/>
</dbReference>
<dbReference type="PANTHER" id="PTHR42921:SF1">
    <property type="entry name" value="ACETOACETYL-COA SYNTHETASE"/>
    <property type="match status" value="1"/>
</dbReference>
<dbReference type="InterPro" id="IPR025110">
    <property type="entry name" value="AMP-bd_C"/>
</dbReference>
<name>A0ABS8P427_9PSEU</name>
<dbReference type="Pfam" id="PF00501">
    <property type="entry name" value="AMP-binding"/>
    <property type="match status" value="1"/>
</dbReference>
<protein>
    <submittedName>
        <fullName evidence="8">Acetoacetate--CoA ligase</fullName>
        <ecNumber evidence="8">6.2.1.16</ecNumber>
    </submittedName>
</protein>
<evidence type="ECO:0000256" key="3">
    <source>
        <dbReference type="ARBA" id="ARBA00022741"/>
    </source>
</evidence>
<dbReference type="EMBL" id="JAJNDB010000001">
    <property type="protein sequence ID" value="MCD2192161.1"/>
    <property type="molecule type" value="Genomic_DNA"/>
</dbReference>
<feature type="domain" description="AMP-binding enzyme C-terminal" evidence="6">
    <location>
        <begin position="532"/>
        <end position="604"/>
    </location>
</feature>
<evidence type="ECO:0000259" key="7">
    <source>
        <dbReference type="Pfam" id="PF16177"/>
    </source>
</evidence>
<dbReference type="Pfam" id="PF13193">
    <property type="entry name" value="AMP-binding_C"/>
    <property type="match status" value="1"/>
</dbReference>
<accession>A0ABS8P427</accession>
<dbReference type="InterPro" id="IPR032387">
    <property type="entry name" value="ACAS_N"/>
</dbReference>
<dbReference type="InterPro" id="IPR020845">
    <property type="entry name" value="AMP-binding_CS"/>
</dbReference>
<keyword evidence="2 8" id="KW-0436">Ligase</keyword>
<evidence type="ECO:0000313" key="8">
    <source>
        <dbReference type="EMBL" id="MCD2192161.1"/>
    </source>
</evidence>
<evidence type="ECO:0000256" key="2">
    <source>
        <dbReference type="ARBA" id="ARBA00022598"/>
    </source>
</evidence>
<dbReference type="SUPFAM" id="SSF56801">
    <property type="entry name" value="Acetyl-CoA synthetase-like"/>
    <property type="match status" value="1"/>
</dbReference>
<evidence type="ECO:0000313" key="9">
    <source>
        <dbReference type="Proteomes" id="UP001199469"/>
    </source>
</evidence>
<dbReference type="EC" id="6.2.1.16" evidence="8"/>
<proteinExistence type="inferred from homology"/>
<organism evidence="8 9">
    <name type="scientific">Actinomycetospora endophytica</name>
    <dbReference type="NCBI Taxonomy" id="2291215"/>
    <lineage>
        <taxon>Bacteria</taxon>
        <taxon>Bacillati</taxon>
        <taxon>Actinomycetota</taxon>
        <taxon>Actinomycetes</taxon>
        <taxon>Pseudonocardiales</taxon>
        <taxon>Pseudonocardiaceae</taxon>
        <taxon>Actinomycetospora</taxon>
    </lineage>
</organism>
<dbReference type="InterPro" id="IPR000873">
    <property type="entry name" value="AMP-dep_synth/lig_dom"/>
</dbReference>
<dbReference type="GO" id="GO:0030729">
    <property type="term" value="F:acetoacetate-CoA ligase activity"/>
    <property type="evidence" value="ECO:0007669"/>
    <property type="project" value="UniProtKB-EC"/>
</dbReference>
<dbReference type="InterPro" id="IPR005914">
    <property type="entry name" value="Acac_CoA_synth"/>
</dbReference>
<comment type="similarity">
    <text evidence="1">Belongs to the ATP-dependent AMP-binding enzyme family.</text>
</comment>
<evidence type="ECO:0000259" key="5">
    <source>
        <dbReference type="Pfam" id="PF00501"/>
    </source>
</evidence>
<feature type="domain" description="Acetyl-coenzyme A synthetase N-terminal" evidence="7">
    <location>
        <begin position="35"/>
        <end position="90"/>
    </location>
</feature>
<dbReference type="InterPro" id="IPR042099">
    <property type="entry name" value="ANL_N_sf"/>
</dbReference>
<gene>
    <name evidence="8" type="ORF">LQ327_01975</name>
</gene>
<dbReference type="Proteomes" id="UP001199469">
    <property type="component" value="Unassembled WGS sequence"/>
</dbReference>
<reference evidence="8 9" key="1">
    <citation type="submission" date="2021-11" db="EMBL/GenBank/DDBJ databases">
        <title>Draft genome sequence of Actinomycetospora sp. SF1 isolated from the rhizosphere soil.</title>
        <authorList>
            <person name="Duangmal K."/>
            <person name="Chantavorakit T."/>
        </authorList>
    </citation>
    <scope>NUCLEOTIDE SEQUENCE [LARGE SCALE GENOMIC DNA]</scope>
    <source>
        <strain evidence="8 9">TBRC 5722</strain>
    </source>
</reference>
<feature type="domain" description="AMP-dependent synthetase/ligase" evidence="5">
    <location>
        <begin position="99"/>
        <end position="464"/>
    </location>
</feature>
<dbReference type="PANTHER" id="PTHR42921">
    <property type="entry name" value="ACETOACETYL-COA SYNTHETASE"/>
    <property type="match status" value="1"/>
</dbReference>
<keyword evidence="3" id="KW-0547">Nucleotide-binding</keyword>
<dbReference type="Gene3D" id="3.40.50.12780">
    <property type="entry name" value="N-terminal domain of ligase-like"/>
    <property type="match status" value="1"/>
</dbReference>
<sequence length="646" mass="69152">MTDERGEILRPVPPDAATASQMGRFLTAGLGQGDYRALHRWSVDDPEAFWRAVVAFFDIEVSGLTTVLADAGMPGARWLPGARLSYSAHALRPEWTGPAVVGISQTRERVELSYDELRDQVARARAGLVRLGVGPGDRVAGYLPHVPETIVAFLATASLGAVWLSCPPEFGPRAVVDRLGQVEPAVLIAVDGTRYGDRPIDRTAQLAEIRAALPSLRATVLLPYLDPSAVAPDGALSWADLLAEPGPLEHAAVAFDHPLYVLFSSGTTGLPKPIVHGHGGIVLEHHKTLGLHNDVRPGDRFFWYSTTGWIMWNYGVSALLVGATVVCVDGNPAWPDVDALWAMAERERLTQFGTSASFLMMCRDAGLRPGHDHDLSALRMLGSTGSPLPPEGFRWAAETFGPSVLVNSTSGGTDVASGFVGAAPLLPVRAGEIPGPMLGVDVHAFDDDGRDLIGEPGELVITAPMPSMPVALWGDDDGARMRATWFDRFPGVWTQGDWITVYDDGGCVISGRSDATLNRGGVRLGTSDFYSVVEDVDGISDSLVVHLEDSVGGAGTLVLFLVGGPDREGLEAEIVRRLRSEMSPRHVPDEVAWVAALPRTLSGKKLETPVKRLLVGAAPESVASRDSLADPAALDEIVEWVRLRRS</sequence>
<dbReference type="InterPro" id="IPR045851">
    <property type="entry name" value="AMP-bd_C_sf"/>
</dbReference>
<evidence type="ECO:0000256" key="1">
    <source>
        <dbReference type="ARBA" id="ARBA00006432"/>
    </source>
</evidence>
<keyword evidence="9" id="KW-1185">Reference proteome</keyword>
<keyword evidence="4" id="KW-0067">ATP-binding</keyword>